<dbReference type="Gene3D" id="2.120.10.30">
    <property type="entry name" value="TolB, C-terminal domain"/>
    <property type="match status" value="1"/>
</dbReference>
<dbReference type="SUPFAM" id="SSF63825">
    <property type="entry name" value="YWTD domain"/>
    <property type="match status" value="1"/>
</dbReference>
<dbReference type="STRING" id="1123010.SAMN02745724_05296"/>
<dbReference type="InterPro" id="IPR011042">
    <property type="entry name" value="6-blade_b-propeller_TolB-like"/>
</dbReference>
<evidence type="ECO:0000313" key="1">
    <source>
        <dbReference type="EMBL" id="SFD72513.1"/>
    </source>
</evidence>
<dbReference type="RefSeq" id="WP_091991774.1">
    <property type="nucleotide sequence ID" value="NZ_FOLO01000093.1"/>
</dbReference>
<name>A0A1I1UUH7_9GAMM</name>
<keyword evidence="2" id="KW-1185">Reference proteome</keyword>
<evidence type="ECO:0000313" key="2">
    <source>
        <dbReference type="Proteomes" id="UP000198862"/>
    </source>
</evidence>
<dbReference type="Proteomes" id="UP000198862">
    <property type="component" value="Unassembled WGS sequence"/>
</dbReference>
<protein>
    <submittedName>
        <fullName evidence="1">Uncharacterized protein</fullName>
    </submittedName>
</protein>
<reference evidence="1 2" key="1">
    <citation type="submission" date="2016-10" db="EMBL/GenBank/DDBJ databases">
        <authorList>
            <person name="de Groot N.N."/>
        </authorList>
    </citation>
    <scope>NUCLEOTIDE SEQUENCE [LARGE SCALE GENOMIC DNA]</scope>
    <source>
        <strain evidence="1 2">DSM 6059</strain>
    </source>
</reference>
<gene>
    <name evidence="1" type="ORF">SAMN02745724_05296</name>
</gene>
<proteinExistence type="predicted"/>
<accession>A0A1I1UUH7</accession>
<dbReference type="EMBL" id="FOLO01000093">
    <property type="protein sequence ID" value="SFD72513.1"/>
    <property type="molecule type" value="Genomic_DNA"/>
</dbReference>
<sequence length="362" mass="39145">MAIDITNLKSKLTAKIAALDGTQTLKDLLFLKKACDGTSVDISAIDTRIQVFENGLTSSSTDKDLLFVNKASIESSAVGGGLSIPVNGVIPMQNGDNLITLPTGEVLLKSGITNTEVDKYPDAIRVAGVTPPRNLSGLTSNSAFCMANDGTHIYVCDYIGSKIRKYTLGGAPVATYPLTHGTGPIGITWDGTHFWVVLHSAKGVFKYTSDFTYANVSFSVSAQASNYRGLAWGGGHLWLLGEDKRVYKYNSSGTYQNFNFSVTQISTPQGIAYDESNDRIALCNSGTNAIHSWNPLNGTYHGAVAYFSGATNLRGVTILNNNYYVLQISTPVLMYTNKELESVGQPLEKLAYDIFPIYVRIK</sequence>
<organism evidence="1 2">
    <name type="scientific">Pseudoalteromonas denitrificans DSM 6059</name>
    <dbReference type="NCBI Taxonomy" id="1123010"/>
    <lineage>
        <taxon>Bacteria</taxon>
        <taxon>Pseudomonadati</taxon>
        <taxon>Pseudomonadota</taxon>
        <taxon>Gammaproteobacteria</taxon>
        <taxon>Alteromonadales</taxon>
        <taxon>Pseudoalteromonadaceae</taxon>
        <taxon>Pseudoalteromonas</taxon>
    </lineage>
</organism>
<dbReference type="AlphaFoldDB" id="A0A1I1UUH7"/>